<dbReference type="Proteomes" id="UP001159364">
    <property type="component" value="Unassembled WGS sequence"/>
</dbReference>
<evidence type="ECO:0000313" key="2">
    <source>
        <dbReference type="Proteomes" id="UP001159364"/>
    </source>
</evidence>
<evidence type="ECO:0000313" key="1">
    <source>
        <dbReference type="EMBL" id="KAJ8746898.1"/>
    </source>
</evidence>
<keyword evidence="2" id="KW-1185">Reference proteome</keyword>
<name>A0AAV8S488_9ROSI</name>
<keyword evidence="1" id="KW-0496">Mitochondrion</keyword>
<sequence>MLAALSTTDLVALADSPANRLAHSFSLPFEQLDNSTSTGSTRKATGIGSQTAYALCSLGWEGLSTRTSKIGGDDNLAALFKAGDELRIAVKSSLSNSQDSFIFLTGGLA</sequence>
<proteinExistence type="predicted"/>
<dbReference type="AlphaFoldDB" id="A0AAV8S488"/>
<dbReference type="EMBL" id="JAIWQS010000263">
    <property type="protein sequence ID" value="KAJ8746898.1"/>
    <property type="molecule type" value="Genomic_DNA"/>
</dbReference>
<reference evidence="1 2" key="1">
    <citation type="submission" date="2021-09" db="EMBL/GenBank/DDBJ databases">
        <title>Genomic insights and catalytic innovation underlie evolution of tropane alkaloids biosynthesis.</title>
        <authorList>
            <person name="Wang Y.-J."/>
            <person name="Tian T."/>
            <person name="Huang J.-P."/>
            <person name="Huang S.-X."/>
        </authorList>
    </citation>
    <scope>NUCLEOTIDE SEQUENCE [LARGE SCALE GENOMIC DNA]</scope>
    <source>
        <strain evidence="1">KIB-2018</strain>
        <tissue evidence="1">Leaf</tissue>
    </source>
</reference>
<organism evidence="1 2">
    <name type="scientific">Erythroxylum novogranatense</name>
    <dbReference type="NCBI Taxonomy" id="1862640"/>
    <lineage>
        <taxon>Eukaryota</taxon>
        <taxon>Viridiplantae</taxon>
        <taxon>Streptophyta</taxon>
        <taxon>Embryophyta</taxon>
        <taxon>Tracheophyta</taxon>
        <taxon>Spermatophyta</taxon>
        <taxon>Magnoliopsida</taxon>
        <taxon>eudicotyledons</taxon>
        <taxon>Gunneridae</taxon>
        <taxon>Pentapetalae</taxon>
        <taxon>rosids</taxon>
        <taxon>fabids</taxon>
        <taxon>Malpighiales</taxon>
        <taxon>Erythroxylaceae</taxon>
        <taxon>Erythroxylum</taxon>
    </lineage>
</organism>
<accession>A0AAV8S488</accession>
<geneLocation type="mitochondrion" evidence="1"/>
<comment type="caution">
    <text evidence="1">The sequence shown here is derived from an EMBL/GenBank/DDBJ whole genome shotgun (WGS) entry which is preliminary data.</text>
</comment>
<gene>
    <name evidence="1" type="ORF">K2173_010170</name>
</gene>
<protein>
    <submittedName>
        <fullName evidence="1">Uncharacterized protein</fullName>
    </submittedName>
</protein>